<feature type="transmembrane region" description="Helical" evidence="1">
    <location>
        <begin position="125"/>
        <end position="145"/>
    </location>
</feature>
<evidence type="ECO:0000259" key="2">
    <source>
        <dbReference type="PROSITE" id="PS51704"/>
    </source>
</evidence>
<dbReference type="PANTHER" id="PTHR46211:SF8">
    <property type="entry name" value="PHOSPHODIESTERASE"/>
    <property type="match status" value="1"/>
</dbReference>
<dbReference type="PANTHER" id="PTHR46211">
    <property type="entry name" value="GLYCEROPHOSPHORYL DIESTER PHOSPHODIESTERASE"/>
    <property type="match status" value="1"/>
</dbReference>
<feature type="transmembrane region" description="Helical" evidence="1">
    <location>
        <begin position="221"/>
        <end position="242"/>
    </location>
</feature>
<feature type="transmembrane region" description="Helical" evidence="1">
    <location>
        <begin position="165"/>
        <end position="187"/>
    </location>
</feature>
<dbReference type="RefSeq" id="WP_002363211.1">
    <property type="nucleotide sequence ID" value="NZ_GL454471.1"/>
</dbReference>
<feature type="transmembrane region" description="Helical" evidence="1">
    <location>
        <begin position="21"/>
        <end position="42"/>
    </location>
</feature>
<protein>
    <submittedName>
        <fullName evidence="3">Glycerophosphodiester phosphodiesterase family protein</fullName>
    </submittedName>
</protein>
<comment type="caution">
    <text evidence="3">The sequence shown here is derived from an EMBL/GenBank/DDBJ whole genome shotgun (WGS) entry which is preliminary data.</text>
</comment>
<evidence type="ECO:0000256" key="1">
    <source>
        <dbReference type="SAM" id="Phobius"/>
    </source>
</evidence>
<reference evidence="3 4" key="1">
    <citation type="submission" date="2010-07" db="EMBL/GenBank/DDBJ databases">
        <authorList>
            <person name="Sid Ahmed O."/>
        </authorList>
    </citation>
    <scope>NUCLEOTIDE SEQUENCE [LARGE SCALE GENOMIC DNA]</scope>
    <source>
        <strain evidence="3 4">TX4248</strain>
    </source>
</reference>
<organism evidence="3 4">
    <name type="scientific">Enterococcus faecalis TX4248</name>
    <dbReference type="NCBI Taxonomy" id="749495"/>
    <lineage>
        <taxon>Bacteria</taxon>
        <taxon>Bacillati</taxon>
        <taxon>Bacillota</taxon>
        <taxon>Bacilli</taxon>
        <taxon>Lactobacillales</taxon>
        <taxon>Enterococcaceae</taxon>
        <taxon>Enterococcus</taxon>
    </lineage>
</organism>
<dbReference type="Pfam" id="PF03009">
    <property type="entry name" value="GDPD"/>
    <property type="match status" value="1"/>
</dbReference>
<keyword evidence="1" id="KW-1133">Transmembrane helix</keyword>
<dbReference type="Gene3D" id="3.20.20.190">
    <property type="entry name" value="Phosphatidylinositol (PI) phosphodiesterase"/>
    <property type="match status" value="1"/>
</dbReference>
<dbReference type="InterPro" id="IPR017946">
    <property type="entry name" value="PLC-like_Pdiesterase_TIM-brl"/>
</dbReference>
<dbReference type="AlphaFoldDB" id="A0A125W4K0"/>
<accession>A0A125W4K0</accession>
<evidence type="ECO:0000313" key="3">
    <source>
        <dbReference type="EMBL" id="EFM82148.1"/>
    </source>
</evidence>
<dbReference type="CDD" id="cd08579">
    <property type="entry name" value="GDPD_memb_like"/>
    <property type="match status" value="1"/>
</dbReference>
<dbReference type="Proteomes" id="UP000004846">
    <property type="component" value="Unassembled WGS sequence"/>
</dbReference>
<dbReference type="InterPro" id="IPR018476">
    <property type="entry name" value="GlyceroP-diester-Pdiesterase_M"/>
</dbReference>
<evidence type="ECO:0000313" key="4">
    <source>
        <dbReference type="Proteomes" id="UP000004846"/>
    </source>
</evidence>
<dbReference type="GO" id="GO:0006629">
    <property type="term" value="P:lipid metabolic process"/>
    <property type="evidence" value="ECO:0007669"/>
    <property type="project" value="InterPro"/>
</dbReference>
<feature type="transmembrane region" description="Helical" evidence="1">
    <location>
        <begin position="262"/>
        <end position="288"/>
    </location>
</feature>
<sequence>MSAWQTFKNGTRQFFKDILQYLWLFFTLNVLLLLVGGAFSWATSNALKTQGIPYLSFNNLNLLLEKPLALVLLILLLLLFLGAVFYQFTFLLLGIFQIRQDHRFHFKGVTKASFKVLKKQGARSWLFFFGYFVVIVPFGNLIFQSNLLTKFVIPDFIVEFLSQRIPYLVGLLAFGLLVWYLAIRFIYTLPLMILERKKAGEAVKASWSMTNKRLWFIIRNIAFVTIAVFVSTYVIYVLLYLLQLKLDTLSDTISLLGGILNLTVVQFLQFVSNAWLSVLLINFLYTQLNVQAETTTKVAFDKETKRNKLVTIGMGLGLFTIFGGYIIFNAVYLTGLLESKPLIISHRGVTNSNGVQNTIPAMERTIKFKPDYIEIDVQETKDHQFVVMHDANLQELAGVDGTPQEFTLAELTKMTVKENGQEAPIASFDDYLAKANQAKQKLLVEIKTSKQDSQGALSNFIEKYERPLIKNNHQVQSLDYNVIKAFKKAKSKVKVSFILPYNFTFPETQADLYTMEATTLNDTFILKADQQKKAVYAWTVNDSEVLSKMLFMDVAGVITDDLELVNEEVNDFEKNPSYADRILHYIFMLPSVASQ</sequence>
<dbReference type="InterPro" id="IPR030395">
    <property type="entry name" value="GP_PDE_dom"/>
</dbReference>
<keyword evidence="1" id="KW-0472">Membrane</keyword>
<keyword evidence="1" id="KW-0812">Transmembrane</keyword>
<proteinExistence type="predicted"/>
<feature type="domain" description="GP-PDE" evidence="2">
    <location>
        <begin position="341"/>
        <end position="569"/>
    </location>
</feature>
<dbReference type="PROSITE" id="PS51704">
    <property type="entry name" value="GP_PDE"/>
    <property type="match status" value="1"/>
</dbReference>
<dbReference type="GO" id="GO:0008081">
    <property type="term" value="F:phosphoric diester hydrolase activity"/>
    <property type="evidence" value="ECO:0007669"/>
    <property type="project" value="InterPro"/>
</dbReference>
<feature type="transmembrane region" description="Helical" evidence="1">
    <location>
        <begin position="68"/>
        <end position="96"/>
    </location>
</feature>
<dbReference type="Pfam" id="PF10110">
    <property type="entry name" value="GPDPase_memb"/>
    <property type="match status" value="1"/>
</dbReference>
<name>A0A125W4K0_ENTFL</name>
<dbReference type="GeneID" id="60893070"/>
<dbReference type="HOGENOM" id="CLU_030006_15_2_9"/>
<feature type="transmembrane region" description="Helical" evidence="1">
    <location>
        <begin position="309"/>
        <end position="333"/>
    </location>
</feature>
<dbReference type="EMBL" id="AEBR01000076">
    <property type="protein sequence ID" value="EFM82148.1"/>
    <property type="molecule type" value="Genomic_DNA"/>
</dbReference>
<gene>
    <name evidence="3" type="ORF">HMPREF9498_02280</name>
</gene>
<dbReference type="SUPFAM" id="SSF51695">
    <property type="entry name" value="PLC-like phosphodiesterases"/>
    <property type="match status" value="1"/>
</dbReference>